<evidence type="ECO:0000313" key="3">
    <source>
        <dbReference type="Proteomes" id="UP000320717"/>
    </source>
</evidence>
<gene>
    <name evidence="2" type="ORF">FQA45_14735</name>
</gene>
<accession>A0ABX5YCS7</accession>
<keyword evidence="1" id="KW-0472">Membrane</keyword>
<protein>
    <submittedName>
        <fullName evidence="2">Uncharacterized protein</fullName>
    </submittedName>
</protein>
<dbReference type="EMBL" id="CP042260">
    <property type="protein sequence ID" value="QDY67458.1"/>
    <property type="molecule type" value="Genomic_DNA"/>
</dbReference>
<keyword evidence="3" id="KW-1185">Reference proteome</keyword>
<feature type="transmembrane region" description="Helical" evidence="1">
    <location>
        <begin position="52"/>
        <end position="73"/>
    </location>
</feature>
<feature type="transmembrane region" description="Helical" evidence="1">
    <location>
        <begin position="172"/>
        <end position="191"/>
    </location>
</feature>
<dbReference type="RefSeq" id="WP_146277747.1">
    <property type="nucleotide sequence ID" value="NZ_CP152472.1"/>
</dbReference>
<feature type="transmembrane region" description="Helical" evidence="1">
    <location>
        <begin position="125"/>
        <end position="152"/>
    </location>
</feature>
<proteinExistence type="predicted"/>
<sequence>MILALRTRGIVLCMVSAVLCGAAAGVFGQQFIAIPFLGSLFMPTQMPAPVIPSLVLSIILGASIHGSHCRWMLSSVRNIWAHSMGFAGAMLVIASVVCALAVALAGGGQFPTLVFVRDLATLMAFWLVGILFGMGATATVVPVAYVALCSAFARSKSGEYFPWAWIMQPHPYSWLGLISIGAGIGIALLLIKRRRPLR</sequence>
<organism evidence="2 3">
    <name type="scientific">Glutamicibacter halophytocola</name>
    <dbReference type="NCBI Taxonomy" id="1933880"/>
    <lineage>
        <taxon>Bacteria</taxon>
        <taxon>Bacillati</taxon>
        <taxon>Actinomycetota</taxon>
        <taxon>Actinomycetes</taxon>
        <taxon>Micrococcales</taxon>
        <taxon>Micrococcaceae</taxon>
        <taxon>Glutamicibacter</taxon>
    </lineage>
</organism>
<evidence type="ECO:0000256" key="1">
    <source>
        <dbReference type="SAM" id="Phobius"/>
    </source>
</evidence>
<dbReference type="Proteomes" id="UP000320717">
    <property type="component" value="Chromosome"/>
</dbReference>
<name>A0ABX5YCS7_9MICC</name>
<keyword evidence="1" id="KW-1133">Transmembrane helix</keyword>
<feature type="transmembrane region" description="Helical" evidence="1">
    <location>
        <begin position="85"/>
        <end position="105"/>
    </location>
</feature>
<keyword evidence="1" id="KW-0812">Transmembrane</keyword>
<evidence type="ECO:0000313" key="2">
    <source>
        <dbReference type="EMBL" id="QDY67458.1"/>
    </source>
</evidence>
<reference evidence="2 3" key="1">
    <citation type="submission" date="2019-07" db="EMBL/GenBank/DDBJ databases">
        <title>Complete Genome Sequence of drought tolerant Plant Growth-Promoting Rhizobacterium Glutamicibacter halophytocola DR408.</title>
        <authorList>
            <person name="Nishu S.D."/>
            <person name="Lee T.K."/>
        </authorList>
    </citation>
    <scope>NUCLEOTIDE SEQUENCE [LARGE SCALE GENOMIC DNA]</scope>
    <source>
        <strain evidence="2 3">DR408</strain>
    </source>
</reference>